<feature type="compositionally biased region" description="Pro residues" evidence="1">
    <location>
        <begin position="20"/>
        <end position="30"/>
    </location>
</feature>
<sequence length="108" mass="11613">MTKPVFFLRNRCKSLTKALPHPPEAPPPPGNIKWHHPPATSHSPLPLLPPHRTSSTSSTASALHSSRTPSADTVTSLAWTLHGGASSGESEGYWFPSYASSSSRTKRC</sequence>
<comment type="caution">
    <text evidence="2">The sequence shown here is derived from an EMBL/GenBank/DDBJ whole genome shotgun (WGS) entry which is preliminary data.</text>
</comment>
<gene>
    <name evidence="2" type="ORF">R3P38DRAFT_3229834</name>
</gene>
<keyword evidence="3" id="KW-1185">Reference proteome</keyword>
<evidence type="ECO:0000313" key="3">
    <source>
        <dbReference type="Proteomes" id="UP001362999"/>
    </source>
</evidence>
<dbReference type="EMBL" id="JAWWNJ010000127">
    <property type="protein sequence ID" value="KAK6987954.1"/>
    <property type="molecule type" value="Genomic_DNA"/>
</dbReference>
<accession>A0AAV9ZN77</accession>
<evidence type="ECO:0000256" key="1">
    <source>
        <dbReference type="SAM" id="MobiDB-lite"/>
    </source>
</evidence>
<reference evidence="2 3" key="1">
    <citation type="journal article" date="2024" name="J Genomics">
        <title>Draft genome sequencing and assembly of Favolaschia claudopus CIRM-BRFM 2984 isolated from oak limbs.</title>
        <authorList>
            <person name="Navarro D."/>
            <person name="Drula E."/>
            <person name="Chaduli D."/>
            <person name="Cazenave R."/>
            <person name="Ahrendt S."/>
            <person name="Wang J."/>
            <person name="Lipzen A."/>
            <person name="Daum C."/>
            <person name="Barry K."/>
            <person name="Grigoriev I.V."/>
            <person name="Favel A."/>
            <person name="Rosso M.N."/>
            <person name="Martin F."/>
        </authorList>
    </citation>
    <scope>NUCLEOTIDE SEQUENCE [LARGE SCALE GENOMIC DNA]</scope>
    <source>
        <strain evidence="2 3">CIRM-BRFM 2984</strain>
    </source>
</reference>
<feature type="compositionally biased region" description="Low complexity" evidence="1">
    <location>
        <begin position="37"/>
        <end position="68"/>
    </location>
</feature>
<dbReference type="Proteomes" id="UP001362999">
    <property type="component" value="Unassembled WGS sequence"/>
</dbReference>
<feature type="region of interest" description="Disordered" evidence="1">
    <location>
        <begin position="16"/>
        <end position="72"/>
    </location>
</feature>
<name>A0AAV9ZN77_9AGAR</name>
<dbReference type="AlphaFoldDB" id="A0AAV9ZN77"/>
<protein>
    <submittedName>
        <fullName evidence="2">Uncharacterized protein</fullName>
    </submittedName>
</protein>
<proteinExistence type="predicted"/>
<evidence type="ECO:0000313" key="2">
    <source>
        <dbReference type="EMBL" id="KAK6987954.1"/>
    </source>
</evidence>
<organism evidence="2 3">
    <name type="scientific">Favolaschia claudopus</name>
    <dbReference type="NCBI Taxonomy" id="2862362"/>
    <lineage>
        <taxon>Eukaryota</taxon>
        <taxon>Fungi</taxon>
        <taxon>Dikarya</taxon>
        <taxon>Basidiomycota</taxon>
        <taxon>Agaricomycotina</taxon>
        <taxon>Agaricomycetes</taxon>
        <taxon>Agaricomycetidae</taxon>
        <taxon>Agaricales</taxon>
        <taxon>Marasmiineae</taxon>
        <taxon>Mycenaceae</taxon>
        <taxon>Favolaschia</taxon>
    </lineage>
</organism>